<proteinExistence type="predicted"/>
<evidence type="ECO:0000259" key="3">
    <source>
        <dbReference type="Pfam" id="PF04355"/>
    </source>
</evidence>
<dbReference type="Gene3D" id="3.30.1450.10">
    <property type="match status" value="1"/>
</dbReference>
<name>A0ABR7ZA23_9PSED</name>
<dbReference type="Pfam" id="PF04355">
    <property type="entry name" value="BamE"/>
    <property type="match status" value="1"/>
</dbReference>
<keyword evidence="1" id="KW-0732">Signal</keyword>
<dbReference type="NCBIfam" id="NF008423">
    <property type="entry name" value="PRK11251.1"/>
    <property type="match status" value="1"/>
</dbReference>
<evidence type="ECO:0000313" key="4">
    <source>
        <dbReference type="EMBL" id="MBD1602154.1"/>
    </source>
</evidence>
<dbReference type="InterPro" id="IPR007450">
    <property type="entry name" value="BamE_dom"/>
</dbReference>
<dbReference type="Proteomes" id="UP000805841">
    <property type="component" value="Unassembled WGS sequence"/>
</dbReference>
<evidence type="ECO:0000313" key="5">
    <source>
        <dbReference type="Proteomes" id="UP000805841"/>
    </source>
</evidence>
<reference evidence="4 5" key="1">
    <citation type="journal article" date="2020" name="Insects">
        <title>Bacteria Belonging to Pseudomonas typographi sp. nov. from the Bark Beetle Ips typographus Have Genomic Potential to Aid in the Host Ecology.</title>
        <authorList>
            <person name="Peral-Aranega E."/>
            <person name="Saati-Santamaria Z."/>
            <person name="Kolarik M."/>
            <person name="Rivas R."/>
            <person name="Garcia-Fraile P."/>
        </authorList>
    </citation>
    <scope>NUCLEOTIDE SEQUENCE [LARGE SCALE GENOMIC DNA]</scope>
    <source>
        <strain evidence="4 5">CA3A</strain>
    </source>
</reference>
<dbReference type="RefSeq" id="WP_190426713.1">
    <property type="nucleotide sequence ID" value="NZ_JAAOCA010000054.1"/>
</dbReference>
<organism evidence="4 5">
    <name type="scientific">Pseudomonas typographi</name>
    <dbReference type="NCBI Taxonomy" id="2715964"/>
    <lineage>
        <taxon>Bacteria</taxon>
        <taxon>Pseudomonadati</taxon>
        <taxon>Pseudomonadota</taxon>
        <taxon>Gammaproteobacteria</taxon>
        <taxon>Pseudomonadales</taxon>
        <taxon>Pseudomonadaceae</taxon>
        <taxon>Pseudomonas</taxon>
    </lineage>
</organism>
<evidence type="ECO:0000256" key="1">
    <source>
        <dbReference type="ARBA" id="ARBA00022729"/>
    </source>
</evidence>
<accession>A0ABR7ZA23</accession>
<keyword evidence="2" id="KW-0472">Membrane</keyword>
<protein>
    <submittedName>
        <fullName evidence="4">Osmotically-inducible lipoprotein OsmE</fullName>
    </submittedName>
</protein>
<evidence type="ECO:0000256" key="2">
    <source>
        <dbReference type="ARBA" id="ARBA00023136"/>
    </source>
</evidence>
<comment type="caution">
    <text evidence="4">The sequence shown here is derived from an EMBL/GenBank/DDBJ whole genome shotgun (WGS) entry which is preliminary data.</text>
</comment>
<gene>
    <name evidence="4" type="primary">osmE</name>
    <name evidence="4" type="ORF">HAQ05_26085</name>
</gene>
<sequence length="114" mass="12153">MYKHSLTALCAAALLAGCHTTPQNPVDFVTYRDEPLVKQVETGMTMQQVTALAGPPSTIVAGTAGSPDGTCNNYILNRDGRQQPYYVSFDPSGHVATKGFMTCEQRKGNENAAG</sequence>
<dbReference type="PROSITE" id="PS51257">
    <property type="entry name" value="PROKAR_LIPOPROTEIN"/>
    <property type="match status" value="1"/>
</dbReference>
<feature type="domain" description="Outer membrane protein assembly factor BamE" evidence="3">
    <location>
        <begin position="30"/>
        <end position="98"/>
    </location>
</feature>
<keyword evidence="4" id="KW-0449">Lipoprotein</keyword>
<dbReference type="InterPro" id="IPR037873">
    <property type="entry name" value="BamE-like"/>
</dbReference>
<dbReference type="EMBL" id="JAAOCA010000054">
    <property type="protein sequence ID" value="MBD1602154.1"/>
    <property type="molecule type" value="Genomic_DNA"/>
</dbReference>
<keyword evidence="5" id="KW-1185">Reference proteome</keyword>